<sequence length="163" mass="18467">MPQQFQLHFVSLLLLTNLLAIIPVSYTLSALWPAAHYANGFIGEPLVDSSDFEKIEAFPPVIGGQQKRSNSLPSLALFEITPLSGNRERRAPFKTEEDRWMQAMDNLRKPRYFFEGREGRKEGREEGTWEGIFPEGLSRDIIDSGVMTISRALIPKFVRASVI</sequence>
<proteinExistence type="predicted"/>
<evidence type="ECO:0000313" key="1">
    <source>
        <dbReference type="EMBL" id="CAK5084224.1"/>
    </source>
</evidence>
<evidence type="ECO:0000313" key="2">
    <source>
        <dbReference type="Proteomes" id="UP001497535"/>
    </source>
</evidence>
<dbReference type="Proteomes" id="UP001497535">
    <property type="component" value="Unassembled WGS sequence"/>
</dbReference>
<reference evidence="1" key="1">
    <citation type="submission" date="2023-11" db="EMBL/GenBank/DDBJ databases">
        <authorList>
            <person name="Poullet M."/>
        </authorList>
    </citation>
    <scope>NUCLEOTIDE SEQUENCE</scope>
    <source>
        <strain evidence="1">E1834</strain>
    </source>
</reference>
<comment type="caution">
    <text evidence="1">The sequence shown here is derived from an EMBL/GenBank/DDBJ whole genome shotgun (WGS) entry which is preliminary data.</text>
</comment>
<protein>
    <submittedName>
        <fullName evidence="1">Uncharacterized protein</fullName>
    </submittedName>
</protein>
<name>A0ACB1A0A1_MELEN</name>
<keyword evidence="2" id="KW-1185">Reference proteome</keyword>
<accession>A0ACB1A0A1</accession>
<gene>
    <name evidence="1" type="ORF">MENTE1834_LOCUS31611</name>
</gene>
<organism evidence="1 2">
    <name type="scientific">Meloidogyne enterolobii</name>
    <name type="common">Root-knot nematode worm</name>
    <name type="synonym">Meloidogyne mayaguensis</name>
    <dbReference type="NCBI Taxonomy" id="390850"/>
    <lineage>
        <taxon>Eukaryota</taxon>
        <taxon>Metazoa</taxon>
        <taxon>Ecdysozoa</taxon>
        <taxon>Nematoda</taxon>
        <taxon>Chromadorea</taxon>
        <taxon>Rhabditida</taxon>
        <taxon>Tylenchina</taxon>
        <taxon>Tylenchomorpha</taxon>
        <taxon>Tylenchoidea</taxon>
        <taxon>Meloidogynidae</taxon>
        <taxon>Meloidogyninae</taxon>
        <taxon>Meloidogyne</taxon>
    </lineage>
</organism>
<dbReference type="EMBL" id="CAVMJV010000053">
    <property type="protein sequence ID" value="CAK5084224.1"/>
    <property type="molecule type" value="Genomic_DNA"/>
</dbReference>